<evidence type="ECO:0000256" key="4">
    <source>
        <dbReference type="ARBA" id="ARBA00022824"/>
    </source>
</evidence>
<evidence type="ECO:0000256" key="5">
    <source>
        <dbReference type="ARBA" id="ARBA00023128"/>
    </source>
</evidence>
<dbReference type="InterPro" id="IPR001229">
    <property type="entry name" value="Jacalin-like_lectin_dom"/>
</dbReference>
<evidence type="ECO:0000259" key="7">
    <source>
        <dbReference type="PROSITE" id="PS51752"/>
    </source>
</evidence>
<dbReference type="Pfam" id="PF01419">
    <property type="entry name" value="Jacalin"/>
    <property type="match status" value="4"/>
</dbReference>
<evidence type="ECO:0000256" key="2">
    <source>
        <dbReference type="ARBA" id="ARBA00004240"/>
    </source>
</evidence>
<evidence type="ECO:0000313" key="9">
    <source>
        <dbReference type="Proteomes" id="UP001605036"/>
    </source>
</evidence>
<dbReference type="SUPFAM" id="SSF53474">
    <property type="entry name" value="alpha/beta-Hydrolases"/>
    <property type="match status" value="1"/>
</dbReference>
<organism evidence="8 9">
    <name type="scientific">Riccia fluitans</name>
    <dbReference type="NCBI Taxonomy" id="41844"/>
    <lineage>
        <taxon>Eukaryota</taxon>
        <taxon>Viridiplantae</taxon>
        <taxon>Streptophyta</taxon>
        <taxon>Embryophyta</taxon>
        <taxon>Marchantiophyta</taxon>
        <taxon>Marchantiopsida</taxon>
        <taxon>Marchantiidae</taxon>
        <taxon>Marchantiales</taxon>
        <taxon>Ricciaceae</taxon>
        <taxon>Riccia</taxon>
    </lineage>
</organism>
<evidence type="ECO:0000256" key="6">
    <source>
        <dbReference type="ARBA" id="ARBA00023136"/>
    </source>
</evidence>
<comment type="subcellular location">
    <subcellularLocation>
        <location evidence="2">Endoplasmic reticulum</location>
    </subcellularLocation>
    <subcellularLocation>
        <location evidence="3">Membrane</location>
    </subcellularLocation>
    <subcellularLocation>
        <location evidence="1">Mitochondrion</location>
    </subcellularLocation>
</comment>
<evidence type="ECO:0000256" key="3">
    <source>
        <dbReference type="ARBA" id="ARBA00004370"/>
    </source>
</evidence>
<dbReference type="SUPFAM" id="SSF51101">
    <property type="entry name" value="Mannose-binding lectins"/>
    <property type="match status" value="4"/>
</dbReference>
<evidence type="ECO:0000313" key="8">
    <source>
        <dbReference type="EMBL" id="KAL2602949.1"/>
    </source>
</evidence>
<protein>
    <recommendedName>
        <fullName evidence="7">Jacalin-type lectin domain-containing protein</fullName>
    </recommendedName>
</protein>
<dbReference type="GO" id="GO:0005783">
    <property type="term" value="C:endoplasmic reticulum"/>
    <property type="evidence" value="ECO:0007669"/>
    <property type="project" value="UniProtKB-SubCell"/>
</dbReference>
<dbReference type="InterPro" id="IPR052374">
    <property type="entry name" value="SERAC1"/>
</dbReference>
<evidence type="ECO:0000256" key="1">
    <source>
        <dbReference type="ARBA" id="ARBA00004173"/>
    </source>
</evidence>
<dbReference type="PANTHER" id="PTHR48182">
    <property type="entry name" value="PROTEIN SERAC1"/>
    <property type="match status" value="1"/>
</dbReference>
<dbReference type="InterPro" id="IPR036404">
    <property type="entry name" value="Jacalin-like_lectin_dom_sf"/>
</dbReference>
<feature type="domain" description="Jacalin-type lectin" evidence="7">
    <location>
        <begin position="880"/>
        <end position="1028"/>
    </location>
</feature>
<feature type="domain" description="Jacalin-type lectin" evidence="7">
    <location>
        <begin position="726"/>
        <end position="867"/>
    </location>
</feature>
<dbReference type="EMBL" id="JBHFFA010000167">
    <property type="protein sequence ID" value="KAL2602949.1"/>
    <property type="molecule type" value="Genomic_DNA"/>
</dbReference>
<dbReference type="PANTHER" id="PTHR48182:SF2">
    <property type="entry name" value="PROTEIN SERAC1"/>
    <property type="match status" value="1"/>
</dbReference>
<dbReference type="PROSITE" id="PS51752">
    <property type="entry name" value="JACALIN_LECTIN"/>
    <property type="match status" value="4"/>
</dbReference>
<dbReference type="GO" id="GO:0016020">
    <property type="term" value="C:membrane"/>
    <property type="evidence" value="ECO:0007669"/>
    <property type="project" value="UniProtKB-SubCell"/>
</dbReference>
<dbReference type="CDD" id="cd09302">
    <property type="entry name" value="Jacalin_like"/>
    <property type="match status" value="1"/>
</dbReference>
<sequence length="1028" mass="115977">MFTLWSLLETVLSPRFLWNMFILWALLETVLSLCERLRRPEHANHKPPPIVSTGVRISEDEIVKVSEPANHEPPPIVSTGVRISEDEIVKVSEPANHEPPPIVSTGVRPSEDKIEKVSDSIFLLHEPEDPHTAKIDLFFFHGCQLDGAYDEDSYISTWKSLNPPEEIWPQCWIPKDYPLARIITVSYDGSLSTSDTKGRMDPYLIAENLVQEIIYFRNDADYDQGSDRPMVLVGHGLGGLIIKQLCAFAEERRRNPEEGLRMIKFLHSIRGIFFYSTPHHGIPQSPKVQQLSLQEAQLTRLIDIEKADACRLERSFDQLKRQESNQWTTYALGVTLGVPEGSSRGSYVNYMTVESDQHSACRPADRKCRKYQHLIRLIKEVDSTIQVVSNSTLLSEMAIAPITVTGGSGGSDFSYYGGSDIRLKKIRVWSTTNRIKTIKVWLANNNSKTFGDGYRPGVQYEEFTLKPTERITKLSIGHNNQSELLRVGWIYFETDEGRKFDVGMDGEKRTQNEPVDIGSGICVGVFGGADCDIDRLGFVFLRPISDSNRFSKAKLQTPFILIGGSTGTEFSYCGRSDQRLEMIGVWATRSCIKAIKIGLREDPPKTFGVLSEGEEVRYQEFIFQPAEIITHLSLWDNGEGTRMGWIYFTTNADREFDFGMYSRAKEQRYEVDVGSGICIGVLGGTGPEFEINRLAFIFLIRETAEPLPKKEIPVSKLLSEMVYETVIPLTQTGGDGGSDFCCYGKSENKILEKIKVWATDHCIKGIKVWLTDDPPRTFGDTSDHHRYDEFIFNPTERITDLYLCDNGSGTRMGWIYFETSEKRMFEFGMRGGYKNQKYIVDVDCGMCAGVIGAAGCDLDRLGFVFLRRVSDSRLSQTIFKSPIIMVGGNGGAAFSCYGESGDKKLEKIGVWTCWYGIKAINIKLTDGTSRTIGQPLTDVKDDEYQEFTFNPAELITLLFLWDGITYNDVKSELLGWIYFETNEGRKFDFGMLGEKSRRYEVDVGSGLCTGVVGRFCLLIDALGFVFLK</sequence>
<dbReference type="AlphaFoldDB" id="A0ABD1XDQ3"/>
<keyword evidence="4" id="KW-0256">Endoplasmic reticulum</keyword>
<dbReference type="InterPro" id="IPR029058">
    <property type="entry name" value="AB_hydrolase_fold"/>
</dbReference>
<gene>
    <name evidence="8" type="ORF">R1flu_017215</name>
</gene>
<dbReference type="Gene3D" id="2.100.10.30">
    <property type="entry name" value="Jacalin-like lectin domain"/>
    <property type="match status" value="4"/>
</dbReference>
<dbReference type="Gene3D" id="3.40.50.1820">
    <property type="entry name" value="alpha/beta hydrolase"/>
    <property type="match status" value="1"/>
</dbReference>
<dbReference type="GO" id="GO:0005739">
    <property type="term" value="C:mitochondrion"/>
    <property type="evidence" value="ECO:0007669"/>
    <property type="project" value="UniProtKB-SubCell"/>
</dbReference>
<proteinExistence type="predicted"/>
<accession>A0ABD1XDQ3</accession>
<feature type="domain" description="Jacalin-type lectin" evidence="7">
    <location>
        <begin position="556"/>
        <end position="700"/>
    </location>
</feature>
<reference evidence="8 9" key="1">
    <citation type="submission" date="2024-09" db="EMBL/GenBank/DDBJ databases">
        <title>Chromosome-scale assembly of Riccia fluitans.</title>
        <authorList>
            <person name="Paukszto L."/>
            <person name="Sawicki J."/>
            <person name="Karawczyk K."/>
            <person name="Piernik-Szablinska J."/>
            <person name="Szczecinska M."/>
            <person name="Mazdziarz M."/>
        </authorList>
    </citation>
    <scope>NUCLEOTIDE SEQUENCE [LARGE SCALE GENOMIC DNA]</scope>
    <source>
        <strain evidence="8">Rf_01</strain>
        <tissue evidence="8">Aerial parts of the thallus</tissue>
    </source>
</reference>
<keyword evidence="5" id="KW-0496">Mitochondrion</keyword>
<dbReference type="Proteomes" id="UP001605036">
    <property type="component" value="Unassembled WGS sequence"/>
</dbReference>
<keyword evidence="6" id="KW-0472">Membrane</keyword>
<feature type="domain" description="Jacalin-type lectin" evidence="7">
    <location>
        <begin position="399"/>
        <end position="542"/>
    </location>
</feature>
<name>A0ABD1XDQ3_9MARC</name>
<comment type="caution">
    <text evidence="8">The sequence shown here is derived from an EMBL/GenBank/DDBJ whole genome shotgun (WGS) entry which is preliminary data.</text>
</comment>
<keyword evidence="9" id="KW-1185">Reference proteome</keyword>